<feature type="transmembrane region" description="Helical" evidence="1">
    <location>
        <begin position="76"/>
        <end position="95"/>
    </location>
</feature>
<evidence type="ECO:0000313" key="3">
    <source>
        <dbReference type="Proteomes" id="UP000618943"/>
    </source>
</evidence>
<feature type="transmembrane region" description="Helical" evidence="1">
    <location>
        <begin position="37"/>
        <end position="56"/>
    </location>
</feature>
<keyword evidence="3" id="KW-1185">Reference proteome</keyword>
<sequence length="115" mass="12410">MGVTSGAFALLTGEGAKDFAIQNWGRGIHDQVELHELFADLSMILFGIVGALKILFKHSIFKWNRSQQKPILKGGITTLIVILSISGISSLAITGDLGGKLVYENKNIILDNTAK</sequence>
<keyword evidence="1" id="KW-0472">Membrane</keyword>
<dbReference type="Proteomes" id="UP000618943">
    <property type="component" value="Unassembled WGS sequence"/>
</dbReference>
<organism evidence="2 3">
    <name type="scientific">Viridibacillus soli</name>
    <dbReference type="NCBI Taxonomy" id="2798301"/>
    <lineage>
        <taxon>Bacteria</taxon>
        <taxon>Bacillati</taxon>
        <taxon>Bacillota</taxon>
        <taxon>Bacilli</taxon>
        <taxon>Bacillales</taxon>
        <taxon>Caryophanaceae</taxon>
        <taxon>Viridibacillus</taxon>
    </lineage>
</organism>
<evidence type="ECO:0000313" key="2">
    <source>
        <dbReference type="EMBL" id="MBK3497398.1"/>
    </source>
</evidence>
<name>A0ABS1HDB3_9BACL</name>
<reference evidence="2 3" key="1">
    <citation type="submission" date="2020-12" db="EMBL/GenBank/DDBJ databases">
        <title>YIM B01967 draft genome.</title>
        <authorList>
            <person name="Yan X."/>
        </authorList>
    </citation>
    <scope>NUCLEOTIDE SEQUENCE [LARGE SCALE GENOMIC DNA]</scope>
    <source>
        <strain evidence="2 3">YIM B01967</strain>
    </source>
</reference>
<keyword evidence="1" id="KW-0812">Transmembrane</keyword>
<protein>
    <recommendedName>
        <fullName evidence="4">DUF2231 domain-containing protein</fullName>
    </recommendedName>
</protein>
<keyword evidence="1" id="KW-1133">Transmembrane helix</keyword>
<evidence type="ECO:0008006" key="4">
    <source>
        <dbReference type="Google" id="ProtNLM"/>
    </source>
</evidence>
<gene>
    <name evidence="2" type="ORF">JFL43_21810</name>
</gene>
<dbReference type="EMBL" id="JAEOAH010000069">
    <property type="protein sequence ID" value="MBK3497398.1"/>
    <property type="molecule type" value="Genomic_DNA"/>
</dbReference>
<accession>A0ABS1HDB3</accession>
<proteinExistence type="predicted"/>
<comment type="caution">
    <text evidence="2">The sequence shown here is derived from an EMBL/GenBank/DDBJ whole genome shotgun (WGS) entry which is preliminary data.</text>
</comment>
<evidence type="ECO:0000256" key="1">
    <source>
        <dbReference type="SAM" id="Phobius"/>
    </source>
</evidence>